<dbReference type="eggNOG" id="COG0842">
    <property type="taxonomic scope" value="Bacteria"/>
</dbReference>
<keyword evidence="4 5" id="KW-0472">Membrane</keyword>
<organism evidence="8">
    <name type="scientific">Streptococcus equi subsp. zooepidemicus (strain H70)</name>
    <dbReference type="NCBI Taxonomy" id="553483"/>
    <lineage>
        <taxon>Bacteria</taxon>
        <taxon>Bacillati</taxon>
        <taxon>Bacillota</taxon>
        <taxon>Bacilli</taxon>
        <taxon>Lactobacillales</taxon>
        <taxon>Streptococcaceae</taxon>
        <taxon>Streptococcus</taxon>
    </lineage>
</organism>
<name>C0MHI5_STRS7</name>
<dbReference type="KEGG" id="seq:SZO_12350"/>
<feature type="transmembrane region" description="Helical" evidence="5">
    <location>
        <begin position="26"/>
        <end position="46"/>
    </location>
</feature>
<evidence type="ECO:0000256" key="2">
    <source>
        <dbReference type="ARBA" id="ARBA00022692"/>
    </source>
</evidence>
<gene>
    <name evidence="7" type="ordered locus">SZO_12350</name>
</gene>
<accession>C0MHI5</accession>
<feature type="transmembrane region" description="Helical" evidence="5">
    <location>
        <begin position="52"/>
        <end position="74"/>
    </location>
</feature>
<evidence type="ECO:0000256" key="4">
    <source>
        <dbReference type="ARBA" id="ARBA00023136"/>
    </source>
</evidence>
<sequence length="250" mass="28808">MRLLLMIKEIQRELKRQLQEMMQFKFNLFFANFGILIMVSSYLHYFEDTQSQFLLLCLLFTWYFTSHSLTHPTFFIEDDLYDRTLISVIQSSKSVFHVLMLKIIVQLLVDLVKAIPIVIMLSLLNNIDFPESSLRVMGSFVACFLTVISTYGLGFCLSSLCFVFNRTSSVTALISYFMLYFTGILTPLDGSLGLIGKMFPYYALRNAIMSPSYQSVCWIVAYGMIYWSVGTLLFSRALTMAKKRGSLFHV</sequence>
<evidence type="ECO:0000256" key="5">
    <source>
        <dbReference type="SAM" id="Phobius"/>
    </source>
</evidence>
<feature type="transmembrane region" description="Helical" evidence="5">
    <location>
        <begin position="136"/>
        <end position="164"/>
    </location>
</feature>
<dbReference type="HOGENOM" id="CLU_096373_0_0_9"/>
<feature type="transmembrane region" description="Helical" evidence="5">
    <location>
        <begin position="215"/>
        <end position="234"/>
    </location>
</feature>
<evidence type="ECO:0000259" key="6">
    <source>
        <dbReference type="Pfam" id="PF01061"/>
    </source>
</evidence>
<feature type="transmembrane region" description="Helical" evidence="5">
    <location>
        <begin position="176"/>
        <end position="195"/>
    </location>
</feature>
<keyword evidence="3 5" id="KW-1133">Transmembrane helix</keyword>
<dbReference type="InterPro" id="IPR013525">
    <property type="entry name" value="ABC2_TM"/>
</dbReference>
<dbReference type="GO" id="GO:0140359">
    <property type="term" value="F:ABC-type transporter activity"/>
    <property type="evidence" value="ECO:0007669"/>
    <property type="project" value="InterPro"/>
</dbReference>
<feature type="domain" description="ABC-2 type transporter transmembrane" evidence="6">
    <location>
        <begin position="10"/>
        <end position="189"/>
    </location>
</feature>
<dbReference type="EMBL" id="FM204884">
    <property type="protein sequence ID" value="CAW99725.1"/>
    <property type="molecule type" value="Genomic_DNA"/>
</dbReference>
<reference evidence="7 8" key="1">
    <citation type="journal article" date="2009" name="PLoS Pathog.">
        <title>Genomic evidence for the evolution of Streptococcus equi: host restriction, increased virulence, and genetic exchange with human pathogens.</title>
        <authorList>
            <person name="Holden M.T.G."/>
            <person name="Heather Z."/>
            <person name="Paillot R."/>
            <person name="Steward K.F."/>
            <person name="Webb K."/>
            <person name="Ainslie F."/>
            <person name="Jourdan T."/>
            <person name="Bason N.C."/>
            <person name="Holroyd N.E."/>
            <person name="Mungall K."/>
            <person name="Quail M.A."/>
            <person name="Sanders M."/>
            <person name="Simmonds M."/>
            <person name="Willey D."/>
            <person name="Brooks K."/>
            <person name="Aanensen D.M."/>
            <person name="Spratt B.G."/>
            <person name="Jolley K.A."/>
            <person name="Maiden M.C.J."/>
            <person name="Kehoe M."/>
            <person name="Chanter N."/>
            <person name="Bentley S.D."/>
            <person name="Robinson C."/>
            <person name="Maskell D.J."/>
            <person name="Parkhill J."/>
            <person name="Waller A.S."/>
        </authorList>
    </citation>
    <scope>NUCLEOTIDE SEQUENCE [LARGE SCALE GENOMIC DNA]</scope>
    <source>
        <strain evidence="7 8">H70</strain>
    </source>
</reference>
<evidence type="ECO:0000313" key="8">
    <source>
        <dbReference type="Proteomes" id="UP000001368"/>
    </source>
</evidence>
<protein>
    <submittedName>
        <fullName evidence="7">ABC-2 type transporter protein</fullName>
    </submittedName>
</protein>
<dbReference type="GO" id="GO:0016020">
    <property type="term" value="C:membrane"/>
    <property type="evidence" value="ECO:0007669"/>
    <property type="project" value="UniProtKB-SubCell"/>
</dbReference>
<proteinExistence type="predicted"/>
<evidence type="ECO:0000313" key="7">
    <source>
        <dbReference type="EMBL" id="CAW99725.1"/>
    </source>
</evidence>
<feature type="transmembrane region" description="Helical" evidence="5">
    <location>
        <begin position="95"/>
        <end position="124"/>
    </location>
</feature>
<dbReference type="Proteomes" id="UP000001368">
    <property type="component" value="Chromosome"/>
</dbReference>
<evidence type="ECO:0000256" key="3">
    <source>
        <dbReference type="ARBA" id="ARBA00022989"/>
    </source>
</evidence>
<keyword evidence="2 5" id="KW-0812">Transmembrane</keyword>
<evidence type="ECO:0000256" key="1">
    <source>
        <dbReference type="ARBA" id="ARBA00004141"/>
    </source>
</evidence>
<dbReference type="Pfam" id="PF01061">
    <property type="entry name" value="ABC2_membrane"/>
    <property type="match status" value="1"/>
</dbReference>
<dbReference type="AlphaFoldDB" id="C0MHI5"/>
<comment type="subcellular location">
    <subcellularLocation>
        <location evidence="1">Membrane</location>
        <topology evidence="1">Multi-pass membrane protein</topology>
    </subcellularLocation>
</comment>